<comment type="caution">
    <text evidence="7">The sequence shown here is derived from an EMBL/GenBank/DDBJ whole genome shotgun (WGS) entry which is preliminary data.</text>
</comment>
<name>A0A9Q8JJ47_9LACO</name>
<keyword evidence="6" id="KW-0472">Membrane</keyword>
<dbReference type="InterPro" id="IPR008166">
    <property type="entry name" value="Glyco_transf_92"/>
</dbReference>
<evidence type="ECO:0000256" key="4">
    <source>
        <dbReference type="ARBA" id="ARBA00022692"/>
    </source>
</evidence>
<sequence>MVRKKVEMPKIERAIRTAAFNVRGYVQRGIIELRFRNKIRNIKVASANEDDFEYEISIVAIFKNEAEYIQEWIEYHRLIGIEHFYLVNNNSTDNYKDVLTPYVDNGIVTLIDMPEQNVKIPAYEYVITHFGRQNKWLAIIDIDEFIVLSGDRRDLPAFLKRFDSSVSQLLIGWMVFGSSGQEKKLPGLVSDRFRMHASDDFIADYKAIIKPKKFLSMTIPHWANVVGDTVDETGKKYIRYPKNNTKIAVPAPKNEIRINHYYSKSVEEFIAKSNRGFADHIGLERSMQNFYEHDQNIESDGRMDSLITELKDKFQNSDLIARRRDEI</sequence>
<protein>
    <submittedName>
        <fullName evidence="7">Glycosyltransferase</fullName>
    </submittedName>
</protein>
<dbReference type="SUPFAM" id="SSF53448">
    <property type="entry name" value="Nucleotide-diphospho-sugar transferases"/>
    <property type="match status" value="1"/>
</dbReference>
<comment type="subcellular location">
    <subcellularLocation>
        <location evidence="1">Membrane</location>
        <topology evidence="1">Single-pass membrane protein</topology>
    </subcellularLocation>
</comment>
<evidence type="ECO:0000256" key="6">
    <source>
        <dbReference type="ARBA" id="ARBA00023136"/>
    </source>
</evidence>
<keyword evidence="2" id="KW-0328">Glycosyltransferase</keyword>
<dbReference type="Pfam" id="PF01697">
    <property type="entry name" value="Glyco_transf_92"/>
    <property type="match status" value="1"/>
</dbReference>
<dbReference type="GO" id="GO:0005737">
    <property type="term" value="C:cytoplasm"/>
    <property type="evidence" value="ECO:0007669"/>
    <property type="project" value="TreeGrafter"/>
</dbReference>
<keyword evidence="3" id="KW-0808">Transferase</keyword>
<dbReference type="PANTHER" id="PTHR21461">
    <property type="entry name" value="GLYCOSYLTRANSFERASE FAMILY 92 PROTEIN"/>
    <property type="match status" value="1"/>
</dbReference>
<accession>A0A9Q8JJ47</accession>
<dbReference type="GO" id="GO:0016020">
    <property type="term" value="C:membrane"/>
    <property type="evidence" value="ECO:0007669"/>
    <property type="project" value="UniProtKB-SubCell"/>
</dbReference>
<dbReference type="Proteomes" id="UP000320012">
    <property type="component" value="Unassembled WGS sequence"/>
</dbReference>
<dbReference type="RefSeq" id="WP_145464513.1">
    <property type="nucleotide sequence ID" value="NZ_VNHC01000002.1"/>
</dbReference>
<proteinExistence type="predicted"/>
<keyword evidence="4" id="KW-0812">Transmembrane</keyword>
<dbReference type="AlphaFoldDB" id="A0A9Q8JJ47"/>
<evidence type="ECO:0000313" key="7">
    <source>
        <dbReference type="EMBL" id="TVV28263.1"/>
    </source>
</evidence>
<organism evidence="7 8">
    <name type="scientific">Weissella cibaria</name>
    <dbReference type="NCBI Taxonomy" id="137591"/>
    <lineage>
        <taxon>Bacteria</taxon>
        <taxon>Bacillati</taxon>
        <taxon>Bacillota</taxon>
        <taxon>Bacilli</taxon>
        <taxon>Lactobacillales</taxon>
        <taxon>Lactobacillaceae</taxon>
        <taxon>Weissella</taxon>
    </lineage>
</organism>
<gene>
    <name evidence="7" type="ORF">FO435_10425</name>
</gene>
<evidence type="ECO:0000256" key="3">
    <source>
        <dbReference type="ARBA" id="ARBA00022679"/>
    </source>
</evidence>
<dbReference type="InterPro" id="IPR029044">
    <property type="entry name" value="Nucleotide-diphossugar_trans"/>
</dbReference>
<dbReference type="PANTHER" id="PTHR21461:SF69">
    <property type="entry name" value="GLYCOSYLTRANSFERASE FAMILY 92 PROTEIN"/>
    <property type="match status" value="1"/>
</dbReference>
<dbReference type="Gene3D" id="3.90.550.10">
    <property type="entry name" value="Spore Coat Polysaccharide Biosynthesis Protein SpsA, Chain A"/>
    <property type="match status" value="1"/>
</dbReference>
<reference evidence="7 8" key="1">
    <citation type="submission" date="2019-07" db="EMBL/GenBank/DDBJ databases">
        <title>Genome sequence of Weissella cibaria GK1.</title>
        <authorList>
            <person name="Choi H.-J."/>
        </authorList>
    </citation>
    <scope>NUCLEOTIDE SEQUENCE [LARGE SCALE GENOMIC DNA]</scope>
    <source>
        <strain evidence="7 8">GK1</strain>
    </source>
</reference>
<evidence type="ECO:0000313" key="8">
    <source>
        <dbReference type="Proteomes" id="UP000320012"/>
    </source>
</evidence>
<dbReference type="EMBL" id="VNHC01000002">
    <property type="protein sequence ID" value="TVV28263.1"/>
    <property type="molecule type" value="Genomic_DNA"/>
</dbReference>
<evidence type="ECO:0000256" key="1">
    <source>
        <dbReference type="ARBA" id="ARBA00004167"/>
    </source>
</evidence>
<keyword evidence="5" id="KW-1133">Transmembrane helix</keyword>
<dbReference type="GO" id="GO:0016757">
    <property type="term" value="F:glycosyltransferase activity"/>
    <property type="evidence" value="ECO:0007669"/>
    <property type="project" value="UniProtKB-KW"/>
</dbReference>
<evidence type="ECO:0000256" key="5">
    <source>
        <dbReference type="ARBA" id="ARBA00022989"/>
    </source>
</evidence>
<evidence type="ECO:0000256" key="2">
    <source>
        <dbReference type="ARBA" id="ARBA00022676"/>
    </source>
</evidence>